<reference evidence="1 2" key="1">
    <citation type="submission" date="2015-07" db="EMBL/GenBank/DDBJ databases">
        <authorList>
            <person name="Noorani M."/>
        </authorList>
    </citation>
    <scope>NUCLEOTIDE SEQUENCE [LARGE SCALE GENOMIC DNA]</scope>
    <source>
        <strain evidence="1">LMG728</strain>
    </source>
</reference>
<name>A0A0K2ZLJ4_9XANT</name>
<proteinExistence type="predicted"/>
<evidence type="ECO:0000313" key="1">
    <source>
        <dbReference type="EMBL" id="CTP85837.1"/>
    </source>
</evidence>
<accession>A0A0K2ZLJ4</accession>
<evidence type="ECO:0000313" key="2">
    <source>
        <dbReference type="Proteomes" id="UP000041247"/>
    </source>
</evidence>
<protein>
    <submittedName>
        <fullName evidence="1">Uncharacterized protein</fullName>
    </submittedName>
</protein>
<sequence>MATDPAFAHADFLARLQRLDPSAAGLADAAIPPLLSATSDPAAPWRLSDSGQWLLQLLQARQALLQAAHATTLSADALRRDQKFAPPGRPSLHLVQLRRQQAAAQQATRRAKQDFAQAAAGFVRSAGLSPPARLGLSDFLQGWIDRYVP</sequence>
<dbReference type="Proteomes" id="UP000041247">
    <property type="component" value="Unassembled WGS sequence"/>
</dbReference>
<organism evidence="1 2">
    <name type="scientific">Xanthomonas graminis pv. poae</name>
    <dbReference type="NCBI Taxonomy" id="227946"/>
    <lineage>
        <taxon>Bacteria</taxon>
        <taxon>Pseudomonadati</taxon>
        <taxon>Pseudomonadota</taxon>
        <taxon>Gammaproteobacteria</taxon>
        <taxon>Lysobacterales</taxon>
        <taxon>Lysobacteraceae</taxon>
        <taxon>Xanthomonas</taxon>
        <taxon>Xanthomonas translucens group</taxon>
        <taxon>Xanthomonas graminis</taxon>
    </lineage>
</organism>
<dbReference type="AlphaFoldDB" id="A0A0K2ZLJ4"/>
<gene>
    <name evidence="1" type="ORF">XTPLMG728_1022</name>
</gene>
<dbReference type="EMBL" id="CXOK01000026">
    <property type="protein sequence ID" value="CTP85837.1"/>
    <property type="molecule type" value="Genomic_DNA"/>
</dbReference>
<dbReference type="RefSeq" id="WP_053840283.1">
    <property type="nucleotide sequence ID" value="NZ_CP076250.1"/>
</dbReference>